<dbReference type="Pfam" id="PF07715">
    <property type="entry name" value="Plug"/>
    <property type="match status" value="1"/>
</dbReference>
<sequence length="717" mass="77547">MKRSSSRFASPRRVLLAGASLSLLIPAAALAQSETGEAERPEDRDVIIVTSSVLRTTTDEVTGAVEVVDQRHIEDNLAGSLADTIAHEPGVSTTYFGPAASRPVIRGLGADRVMVLVNGTGLIDASTASPDHAVQSEALEAEQIEILRGPAAIAYGGGAIGGVVNVIDGRIPHAPVDGLVDGRIYLGATSVDEGRTAAARARIGAGPFVFTAEVMNRTAEDYDIPGYAESELYRLLEEEEHHDDSRPAVALEEDDHEDEAIGTAENTWLDTQSASVGVSLVQDWGFVGIAYRSSESEYGVPGHAHHDEEDHHDDLLPSFAAAEAEEETVYIDMVQNRWDVRGEVDLPGGVPLDSVRFSLGMADYKHTEIEGGAVGTLFTNEGWEGRVEGRFEPVTLGAGTWEGAVGVQAFRRDFAALGDEAFVPASVTEDQGIFTVQRWDAGDWGLEGGLRLEQRDLSSVAGDRDFSTVSASGSVFFRPVRDQFFAVTLSRSERAPTDVELFADGPHPATSSYEVGDASLDVETALSLEFTARTPVFGGDLEAAVFRAEFDGFIGLFPTGAEIDELPVFEFRAVDATFTGFEARFERELGQLHGWDLSGELMAEYVRGEIDGGGNLPLIPPLSISGGLTASTDRHELHASLEWADVQNETAAFELKTQSHVLANARWTWQPFTERDVRFILEGRNLTDEEIRVHTSVLKDRLPLPGRNFRAAIVYSF</sequence>
<feature type="domain" description="TonB-dependent receptor-like beta-barrel" evidence="11">
    <location>
        <begin position="389"/>
        <end position="686"/>
    </location>
</feature>
<dbReference type="InterPro" id="IPR039426">
    <property type="entry name" value="TonB-dep_rcpt-like"/>
</dbReference>
<evidence type="ECO:0000256" key="5">
    <source>
        <dbReference type="ARBA" id="ARBA00023077"/>
    </source>
</evidence>
<keyword evidence="5 9" id="KW-0798">TonB box</keyword>
<evidence type="ECO:0000256" key="7">
    <source>
        <dbReference type="ARBA" id="ARBA00023237"/>
    </source>
</evidence>
<dbReference type="InterPro" id="IPR036942">
    <property type="entry name" value="Beta-barrel_TonB_sf"/>
</dbReference>
<dbReference type="EMBL" id="JBHRSV010000008">
    <property type="protein sequence ID" value="MFC2925773.1"/>
    <property type="molecule type" value="Genomic_DNA"/>
</dbReference>
<evidence type="ECO:0000256" key="6">
    <source>
        <dbReference type="ARBA" id="ARBA00023136"/>
    </source>
</evidence>
<dbReference type="Gene3D" id="2.170.130.10">
    <property type="entry name" value="TonB-dependent receptor, plug domain"/>
    <property type="match status" value="1"/>
</dbReference>
<accession>A0ABV6ZWI1</accession>
<evidence type="ECO:0000256" key="8">
    <source>
        <dbReference type="PROSITE-ProRule" id="PRU01360"/>
    </source>
</evidence>
<dbReference type="PANTHER" id="PTHR30069">
    <property type="entry name" value="TONB-DEPENDENT OUTER MEMBRANE RECEPTOR"/>
    <property type="match status" value="1"/>
</dbReference>
<evidence type="ECO:0000256" key="3">
    <source>
        <dbReference type="ARBA" id="ARBA00022452"/>
    </source>
</evidence>
<comment type="caution">
    <text evidence="13">The sequence shown here is derived from an EMBL/GenBank/DDBJ whole genome shotgun (WGS) entry which is preliminary data.</text>
</comment>
<name>A0ABV6ZWI1_9PROT</name>
<reference evidence="14" key="1">
    <citation type="journal article" date="2019" name="Int. J. Syst. Evol. Microbiol.">
        <title>The Global Catalogue of Microorganisms (GCM) 10K type strain sequencing project: providing services to taxonomists for standard genome sequencing and annotation.</title>
        <authorList>
            <consortium name="The Broad Institute Genomics Platform"/>
            <consortium name="The Broad Institute Genome Sequencing Center for Infectious Disease"/>
            <person name="Wu L."/>
            <person name="Ma J."/>
        </authorList>
    </citation>
    <scope>NUCLEOTIDE SEQUENCE [LARGE SCALE GENOMIC DNA]</scope>
    <source>
        <strain evidence="14">KCTC 52487</strain>
    </source>
</reference>
<keyword evidence="14" id="KW-1185">Reference proteome</keyword>
<comment type="similarity">
    <text evidence="8 9">Belongs to the TonB-dependent receptor family.</text>
</comment>
<evidence type="ECO:0000313" key="14">
    <source>
        <dbReference type="Proteomes" id="UP001595379"/>
    </source>
</evidence>
<evidence type="ECO:0000256" key="4">
    <source>
        <dbReference type="ARBA" id="ARBA00022692"/>
    </source>
</evidence>
<evidence type="ECO:0000259" key="11">
    <source>
        <dbReference type="Pfam" id="PF00593"/>
    </source>
</evidence>
<dbReference type="InterPro" id="IPR037066">
    <property type="entry name" value="Plug_dom_sf"/>
</dbReference>
<evidence type="ECO:0000256" key="2">
    <source>
        <dbReference type="ARBA" id="ARBA00022448"/>
    </source>
</evidence>
<feature type="domain" description="TonB-dependent receptor plug" evidence="12">
    <location>
        <begin position="59"/>
        <end position="163"/>
    </location>
</feature>
<dbReference type="Pfam" id="PF00593">
    <property type="entry name" value="TonB_dep_Rec_b-barrel"/>
    <property type="match status" value="1"/>
</dbReference>
<keyword evidence="7 8" id="KW-0998">Cell outer membrane</keyword>
<evidence type="ECO:0000256" key="1">
    <source>
        <dbReference type="ARBA" id="ARBA00004571"/>
    </source>
</evidence>
<keyword evidence="6 8" id="KW-0472">Membrane</keyword>
<proteinExistence type="inferred from homology"/>
<evidence type="ECO:0000256" key="9">
    <source>
        <dbReference type="RuleBase" id="RU003357"/>
    </source>
</evidence>
<dbReference type="Proteomes" id="UP001595379">
    <property type="component" value="Unassembled WGS sequence"/>
</dbReference>
<dbReference type="RefSeq" id="WP_343165481.1">
    <property type="nucleotide sequence ID" value="NZ_JBHRSV010000008.1"/>
</dbReference>
<dbReference type="Gene3D" id="2.40.170.20">
    <property type="entry name" value="TonB-dependent receptor, beta-barrel domain"/>
    <property type="match status" value="1"/>
</dbReference>
<comment type="subcellular location">
    <subcellularLocation>
        <location evidence="1 8">Cell outer membrane</location>
        <topology evidence="1 8">Multi-pass membrane protein</topology>
    </subcellularLocation>
</comment>
<feature type="chain" id="PRO_5046476895" evidence="10">
    <location>
        <begin position="32"/>
        <end position="717"/>
    </location>
</feature>
<keyword evidence="3 8" id="KW-1134">Transmembrane beta strand</keyword>
<keyword evidence="4 8" id="KW-0812">Transmembrane</keyword>
<keyword evidence="10" id="KW-0732">Signal</keyword>
<keyword evidence="2 8" id="KW-0813">Transport</keyword>
<keyword evidence="13" id="KW-0675">Receptor</keyword>
<evidence type="ECO:0000256" key="10">
    <source>
        <dbReference type="SAM" id="SignalP"/>
    </source>
</evidence>
<dbReference type="PROSITE" id="PS52016">
    <property type="entry name" value="TONB_DEPENDENT_REC_3"/>
    <property type="match status" value="1"/>
</dbReference>
<protein>
    <submittedName>
        <fullName evidence="13">TonB-dependent receptor domain-containing protein</fullName>
    </submittedName>
</protein>
<evidence type="ECO:0000313" key="13">
    <source>
        <dbReference type="EMBL" id="MFC2925773.1"/>
    </source>
</evidence>
<dbReference type="InterPro" id="IPR000531">
    <property type="entry name" value="Beta-barrel_TonB"/>
</dbReference>
<gene>
    <name evidence="13" type="ORF">ACFOOR_06615</name>
</gene>
<evidence type="ECO:0000259" key="12">
    <source>
        <dbReference type="Pfam" id="PF07715"/>
    </source>
</evidence>
<dbReference type="InterPro" id="IPR012910">
    <property type="entry name" value="Plug_dom"/>
</dbReference>
<feature type="signal peptide" evidence="10">
    <location>
        <begin position="1"/>
        <end position="31"/>
    </location>
</feature>
<organism evidence="13 14">
    <name type="scientific">Hyphobacterium vulgare</name>
    <dbReference type="NCBI Taxonomy" id="1736751"/>
    <lineage>
        <taxon>Bacteria</taxon>
        <taxon>Pseudomonadati</taxon>
        <taxon>Pseudomonadota</taxon>
        <taxon>Alphaproteobacteria</taxon>
        <taxon>Maricaulales</taxon>
        <taxon>Maricaulaceae</taxon>
        <taxon>Hyphobacterium</taxon>
    </lineage>
</organism>
<dbReference type="SUPFAM" id="SSF56935">
    <property type="entry name" value="Porins"/>
    <property type="match status" value="1"/>
</dbReference>
<dbReference type="PANTHER" id="PTHR30069:SF40">
    <property type="entry name" value="TONB-DEPENDENT RECEPTOR NMB0964-RELATED"/>
    <property type="match status" value="1"/>
</dbReference>